<dbReference type="Gene3D" id="3.20.20.80">
    <property type="entry name" value="Glycosidases"/>
    <property type="match status" value="1"/>
</dbReference>
<feature type="signal peptide" evidence="5">
    <location>
        <begin position="1"/>
        <end position="15"/>
    </location>
</feature>
<evidence type="ECO:0000256" key="3">
    <source>
        <dbReference type="ARBA" id="ARBA00023295"/>
    </source>
</evidence>
<comment type="caution">
    <text evidence="7">The sequence shown here is derived from an EMBL/GenBank/DDBJ whole genome shotgun (WGS) entry which is preliminary data.</text>
</comment>
<name>A0ABR4CMT1_9HELO</name>
<evidence type="ECO:0000313" key="7">
    <source>
        <dbReference type="EMBL" id="KAL2071099.1"/>
    </source>
</evidence>
<dbReference type="Proteomes" id="UP001595075">
    <property type="component" value="Unassembled WGS sequence"/>
</dbReference>
<evidence type="ECO:0000256" key="1">
    <source>
        <dbReference type="ARBA" id="ARBA00005641"/>
    </source>
</evidence>
<dbReference type="PANTHER" id="PTHR31263">
    <property type="entry name" value="CELLULASE FAMILY PROTEIN (AFU_ORTHOLOGUE AFUA_5G14560)"/>
    <property type="match status" value="1"/>
</dbReference>
<keyword evidence="5" id="KW-0732">Signal</keyword>
<keyword evidence="2 4" id="KW-0378">Hydrolase</keyword>
<proteinExistence type="inferred from homology"/>
<feature type="domain" description="Glycoside hydrolase family 5" evidence="6">
    <location>
        <begin position="62"/>
        <end position="381"/>
    </location>
</feature>
<dbReference type="EMBL" id="JAZHXI010000005">
    <property type="protein sequence ID" value="KAL2071099.1"/>
    <property type="molecule type" value="Genomic_DNA"/>
</dbReference>
<dbReference type="PANTHER" id="PTHR31263:SF0">
    <property type="entry name" value="CELLULASE FAMILY PROTEIN (AFU_ORTHOLOGUE AFUA_5G14560)"/>
    <property type="match status" value="1"/>
</dbReference>
<dbReference type="InterPro" id="IPR017853">
    <property type="entry name" value="GH"/>
</dbReference>
<evidence type="ECO:0000256" key="5">
    <source>
        <dbReference type="SAM" id="SignalP"/>
    </source>
</evidence>
<organism evidence="7 8">
    <name type="scientific">Oculimacula yallundae</name>
    <dbReference type="NCBI Taxonomy" id="86028"/>
    <lineage>
        <taxon>Eukaryota</taxon>
        <taxon>Fungi</taxon>
        <taxon>Dikarya</taxon>
        <taxon>Ascomycota</taxon>
        <taxon>Pezizomycotina</taxon>
        <taxon>Leotiomycetes</taxon>
        <taxon>Helotiales</taxon>
        <taxon>Ploettnerulaceae</taxon>
        <taxon>Oculimacula</taxon>
    </lineage>
</organism>
<protein>
    <recommendedName>
        <fullName evidence="6">Glycoside hydrolase family 5 domain-containing protein</fullName>
    </recommendedName>
</protein>
<feature type="chain" id="PRO_5047168876" description="Glycoside hydrolase family 5 domain-containing protein" evidence="5">
    <location>
        <begin position="16"/>
        <end position="434"/>
    </location>
</feature>
<sequence length="434" mass="48408">MRLFTLFFLAGVSAAATIRQNALRWQLPFHVDGPHIWSSDNQEVQFVGTNWAAHQEAMIPEGLQYSSIKDIVSKIRGFNLNVVRLTFAIEMVDDILDNGGDVTLENTLSKALGATNGSVILKKVLQFNPQFNGSTTRLQVFDAVAKELASQGIYVHLDNHMSKALWCCGGGDGNAWFGDKYFDVAKWIRGWEYMATHASQNWLSFSSVGLRNELRSPDAGSPSEPYDWYTWHTHMTAAAEAVHRAAPDALITFSGLNFDITLSPIVEGRLLQGTNGTSTAGKSATFNLSSYPYSNKTVLELHKYDFENTQASCASFGASLYNNGYKTLNTSDTSAKLHLPMLLSEWGFIQNGTYWNQTTYNKCLIEFMAKYKPSGWMQWELAGSFYRKTTYGSGAQVQDLDEAWGLLDHEWKATRSPVTVQNSLQKMIDATLKS</sequence>
<evidence type="ECO:0000256" key="4">
    <source>
        <dbReference type="RuleBase" id="RU361153"/>
    </source>
</evidence>
<keyword evidence="8" id="KW-1185">Reference proteome</keyword>
<reference evidence="7 8" key="1">
    <citation type="journal article" date="2024" name="Commun. Biol.">
        <title>Comparative genomic analysis of thermophilic fungi reveals convergent evolutionary adaptations and gene losses.</title>
        <authorList>
            <person name="Steindorff A.S."/>
            <person name="Aguilar-Pontes M.V."/>
            <person name="Robinson A.J."/>
            <person name="Andreopoulos B."/>
            <person name="LaButti K."/>
            <person name="Kuo A."/>
            <person name="Mondo S."/>
            <person name="Riley R."/>
            <person name="Otillar R."/>
            <person name="Haridas S."/>
            <person name="Lipzen A."/>
            <person name="Grimwood J."/>
            <person name="Schmutz J."/>
            <person name="Clum A."/>
            <person name="Reid I.D."/>
            <person name="Moisan M.C."/>
            <person name="Butler G."/>
            <person name="Nguyen T.T.M."/>
            <person name="Dewar K."/>
            <person name="Conant G."/>
            <person name="Drula E."/>
            <person name="Henrissat B."/>
            <person name="Hansel C."/>
            <person name="Singer S."/>
            <person name="Hutchinson M.I."/>
            <person name="de Vries R.P."/>
            <person name="Natvig D.O."/>
            <person name="Powell A.J."/>
            <person name="Tsang A."/>
            <person name="Grigoriev I.V."/>
        </authorList>
    </citation>
    <scope>NUCLEOTIDE SEQUENCE [LARGE SCALE GENOMIC DNA]</scope>
    <source>
        <strain evidence="7 8">CBS 494.80</strain>
    </source>
</reference>
<evidence type="ECO:0000256" key="2">
    <source>
        <dbReference type="ARBA" id="ARBA00022801"/>
    </source>
</evidence>
<evidence type="ECO:0000259" key="6">
    <source>
        <dbReference type="Pfam" id="PF00150"/>
    </source>
</evidence>
<accession>A0ABR4CMT1</accession>
<dbReference type="Pfam" id="PF00150">
    <property type="entry name" value="Cellulase"/>
    <property type="match status" value="1"/>
</dbReference>
<comment type="similarity">
    <text evidence="1 4">Belongs to the glycosyl hydrolase 5 (cellulase A) family.</text>
</comment>
<keyword evidence="3 4" id="KW-0326">Glycosidase</keyword>
<evidence type="ECO:0000313" key="8">
    <source>
        <dbReference type="Proteomes" id="UP001595075"/>
    </source>
</evidence>
<dbReference type="InterPro" id="IPR001547">
    <property type="entry name" value="Glyco_hydro_5"/>
</dbReference>
<gene>
    <name evidence="7" type="ORF">VTL71DRAFT_12334</name>
</gene>
<dbReference type="SUPFAM" id="SSF51445">
    <property type="entry name" value="(Trans)glycosidases"/>
    <property type="match status" value="1"/>
</dbReference>